<feature type="transmembrane region" description="Helical" evidence="1">
    <location>
        <begin position="149"/>
        <end position="167"/>
    </location>
</feature>
<feature type="transmembrane region" description="Helical" evidence="1">
    <location>
        <begin position="118"/>
        <end position="137"/>
    </location>
</feature>
<feature type="transmembrane region" description="Helical" evidence="1">
    <location>
        <begin position="187"/>
        <end position="209"/>
    </location>
</feature>
<dbReference type="EMBL" id="CP011367">
    <property type="protein sequence ID" value="AKJ95591.1"/>
    <property type="molecule type" value="Genomic_DNA"/>
</dbReference>
<dbReference type="KEGG" id="tvr:TVD_09585"/>
<evidence type="ECO:0000313" key="2">
    <source>
        <dbReference type="EMBL" id="AKJ95591.1"/>
    </source>
</evidence>
<keyword evidence="1" id="KW-0812">Transmembrane</keyword>
<feature type="transmembrane region" description="Helical" evidence="1">
    <location>
        <begin position="79"/>
        <end position="98"/>
    </location>
</feature>
<keyword evidence="3" id="KW-1185">Reference proteome</keyword>
<protein>
    <submittedName>
        <fullName evidence="2">Permease</fullName>
    </submittedName>
</protein>
<dbReference type="STRING" id="106634.TVD_09585"/>
<accession>A0A0G3G9V3</accession>
<organism evidence="2 3">
    <name type="scientific">Thioalkalivibrio versutus</name>
    <dbReference type="NCBI Taxonomy" id="106634"/>
    <lineage>
        <taxon>Bacteria</taxon>
        <taxon>Pseudomonadati</taxon>
        <taxon>Pseudomonadota</taxon>
        <taxon>Gammaproteobacteria</taxon>
        <taxon>Chromatiales</taxon>
        <taxon>Ectothiorhodospiraceae</taxon>
        <taxon>Thioalkalivibrio</taxon>
    </lineage>
</organism>
<sequence>MNASTRASLRAAIGPGLLMAGAAVGVSHLVQATRGGAEYGLLLIPIVLLACLFKYPFLEFGPRYAAATGHHLLTGYHRLGNWALGLYIAVTVGTLFTIQAVVTLTTAGLVTLVFDLDLSVTLVSALVLAACITFLMIGAYRGLDLGMKIIMAALSVSTVAAVALAFREAPDLVTLSGAQEWSSLWTLAGFAFVLALLGWMPIPLDVAAWHSIWTQERARQTGHAPTVREAIFDFRLGYLGAVVIALAFMLLGAVLMYGSGIGFAPGAATFSAQLVDLYAHSLGEWSRTLIAVAALTTMFSTTLAVTDAYPRVIVAIIRTLREDGHAPQTMDPSRKGERGLDWWGYRIALLVVASGAVLLISQAGEHFTRLVDFATLLSFLSAPVLAWITFKVVMSPDMPEQHRPGRGMRALSWAGIVFGLVFSVLYILWRLFG</sequence>
<dbReference type="OrthoDB" id="4858698at2"/>
<evidence type="ECO:0000313" key="3">
    <source>
        <dbReference type="Proteomes" id="UP000064201"/>
    </source>
</evidence>
<gene>
    <name evidence="2" type="ORF">TVD_09585</name>
</gene>
<dbReference type="Proteomes" id="UP000064201">
    <property type="component" value="Chromosome"/>
</dbReference>
<dbReference type="AlphaFoldDB" id="A0A0G3G9V3"/>
<feature type="transmembrane region" description="Helical" evidence="1">
    <location>
        <begin position="343"/>
        <end position="364"/>
    </location>
</feature>
<feature type="transmembrane region" description="Helical" evidence="1">
    <location>
        <begin position="410"/>
        <end position="429"/>
    </location>
</feature>
<feature type="transmembrane region" description="Helical" evidence="1">
    <location>
        <begin position="39"/>
        <end position="58"/>
    </location>
</feature>
<dbReference type="PATRIC" id="fig|106634.4.peg.1962"/>
<name>A0A0G3G9V3_9GAMM</name>
<feature type="transmembrane region" description="Helical" evidence="1">
    <location>
        <begin position="236"/>
        <end position="257"/>
    </location>
</feature>
<evidence type="ECO:0000256" key="1">
    <source>
        <dbReference type="SAM" id="Phobius"/>
    </source>
</evidence>
<dbReference type="Gene3D" id="1.20.1740.10">
    <property type="entry name" value="Amino acid/polyamine transporter I"/>
    <property type="match status" value="1"/>
</dbReference>
<reference evidence="2 3" key="1">
    <citation type="submission" date="2015-04" db="EMBL/GenBank/DDBJ databases">
        <title>Complete Sequence for the Genome of the Thioalkalivibrio versutus D301.</title>
        <authorList>
            <person name="Mu T."/>
            <person name="Zhou J."/>
            <person name="Xu X."/>
        </authorList>
    </citation>
    <scope>NUCLEOTIDE SEQUENCE [LARGE SCALE GENOMIC DNA]</scope>
    <source>
        <strain evidence="2 3">D301</strain>
    </source>
</reference>
<proteinExistence type="predicted"/>
<dbReference type="RefSeq" id="WP_047251481.1">
    <property type="nucleotide sequence ID" value="NZ_CP011367.1"/>
</dbReference>
<keyword evidence="1" id="KW-0472">Membrane</keyword>
<feature type="transmembrane region" description="Helical" evidence="1">
    <location>
        <begin position="370"/>
        <end position="390"/>
    </location>
</feature>
<feature type="transmembrane region" description="Helical" evidence="1">
    <location>
        <begin position="12"/>
        <end position="33"/>
    </location>
</feature>
<keyword evidence="1" id="KW-1133">Transmembrane helix</keyword>